<dbReference type="Proteomes" id="UP000557739">
    <property type="component" value="Unassembled WGS sequence"/>
</dbReference>
<dbReference type="PROSITE" id="PS51257">
    <property type="entry name" value="PROKAR_LIPOPROTEIN"/>
    <property type="match status" value="1"/>
</dbReference>
<comment type="caution">
    <text evidence="1">The sequence shown here is derived from an EMBL/GenBank/DDBJ whole genome shotgun (WGS) entry which is preliminary data.</text>
</comment>
<gene>
    <name evidence="1" type="ORF">FHR19_001857</name>
</gene>
<evidence type="ECO:0000313" key="1">
    <source>
        <dbReference type="EMBL" id="MBB5698512.1"/>
    </source>
</evidence>
<reference evidence="1 2" key="1">
    <citation type="submission" date="2020-08" db="EMBL/GenBank/DDBJ databases">
        <title>Genomic Encyclopedia of Type Strains, Phase IV (KMG-IV): sequencing the most valuable type-strain genomes for metagenomic binning, comparative biology and taxonomic classification.</title>
        <authorList>
            <person name="Goeker M."/>
        </authorList>
    </citation>
    <scope>NUCLEOTIDE SEQUENCE [LARGE SCALE GENOMIC DNA]</scope>
    <source>
        <strain evidence="1 2">DSM 27244</strain>
    </source>
</reference>
<sequence length="154" mass="17005">MRHMYPLLTFVVIAACASEPSPEEQARISGDELARQFALKDTAGTPIAEKCRLMKAMAETYAKGGNANVYSANQSALQRDAFCSTKPDTKLAKVAAEELRRFNNDPATDTRNRCAQHSLVAMAYREAGDGPNYDSWRLKTRAYCDQAGWRHGGV</sequence>
<protein>
    <recommendedName>
        <fullName evidence="3">Lipoprotein</fullName>
    </recommendedName>
</protein>
<organism evidence="1 2">
    <name type="scientific">Sphingomonas yantingensis</name>
    <dbReference type="NCBI Taxonomy" id="1241761"/>
    <lineage>
        <taxon>Bacteria</taxon>
        <taxon>Pseudomonadati</taxon>
        <taxon>Pseudomonadota</taxon>
        <taxon>Alphaproteobacteria</taxon>
        <taxon>Sphingomonadales</taxon>
        <taxon>Sphingomonadaceae</taxon>
        <taxon>Sphingomonas</taxon>
    </lineage>
</organism>
<dbReference type="EMBL" id="JACIJJ010000002">
    <property type="protein sequence ID" value="MBB5698512.1"/>
    <property type="molecule type" value="Genomic_DNA"/>
</dbReference>
<dbReference type="RefSeq" id="WP_184027263.1">
    <property type="nucleotide sequence ID" value="NZ_JACIJJ010000002.1"/>
</dbReference>
<accession>A0A7W9AQD6</accession>
<proteinExistence type="predicted"/>
<dbReference type="AlphaFoldDB" id="A0A7W9AQD6"/>
<evidence type="ECO:0000313" key="2">
    <source>
        <dbReference type="Proteomes" id="UP000557739"/>
    </source>
</evidence>
<evidence type="ECO:0008006" key="3">
    <source>
        <dbReference type="Google" id="ProtNLM"/>
    </source>
</evidence>
<keyword evidence="2" id="KW-1185">Reference proteome</keyword>
<name>A0A7W9AQD6_9SPHN</name>